<feature type="region of interest" description="Disordered" evidence="1">
    <location>
        <begin position="30"/>
        <end position="69"/>
    </location>
</feature>
<comment type="caution">
    <text evidence="3">The sequence shown here is derived from an EMBL/GenBank/DDBJ whole genome shotgun (WGS) entry which is preliminary data.</text>
</comment>
<evidence type="ECO:0000256" key="2">
    <source>
        <dbReference type="SAM" id="SignalP"/>
    </source>
</evidence>
<dbReference type="AlphaFoldDB" id="A0A4S8PGH8"/>
<sequence length="171" mass="17065">MRITRPFPKWHIVIGAVVLAATTGCAADAEPIESVSPVPTSSEAASPTPEEPTTEETESPQAIDAESCGDGECDVAFTGSAEYPLGDSEAQWMVIAVVGDDGVDVDLTNPEGLGGGGGLLAEAGCTLTFRADGGGGNACGNAEPPAPEPGGIVVHLVELNGNEAVLHAALG</sequence>
<evidence type="ECO:0000313" key="3">
    <source>
        <dbReference type="EMBL" id="THV29021.1"/>
    </source>
</evidence>
<evidence type="ECO:0000313" key="4">
    <source>
        <dbReference type="Proteomes" id="UP000305792"/>
    </source>
</evidence>
<gene>
    <name evidence="3" type="ORF">E9998_09740</name>
</gene>
<reference evidence="3 4" key="1">
    <citation type="journal article" date="2018" name="Int. J. Syst. Evol. Microbiol.">
        <title>Glycomyces paridis sp. nov., isolated from the medicinal plant Paris polyphylla.</title>
        <authorList>
            <person name="Fang X.M."/>
            <person name="Bai J.L."/>
            <person name="Su J."/>
            <person name="Zhao L.L."/>
            <person name="Liu H.Y."/>
            <person name="Ma B.P."/>
            <person name="Zhang Y.Q."/>
            <person name="Yu L.Y."/>
        </authorList>
    </citation>
    <scope>NUCLEOTIDE SEQUENCE [LARGE SCALE GENOMIC DNA]</scope>
    <source>
        <strain evidence="3 4">CPCC 204357</strain>
    </source>
</reference>
<protein>
    <submittedName>
        <fullName evidence="3">Uncharacterized protein</fullName>
    </submittedName>
</protein>
<keyword evidence="2" id="KW-0732">Signal</keyword>
<accession>A0A4S8PGH8</accession>
<organism evidence="3 4">
    <name type="scientific">Glycomyces paridis</name>
    <dbReference type="NCBI Taxonomy" id="2126555"/>
    <lineage>
        <taxon>Bacteria</taxon>
        <taxon>Bacillati</taxon>
        <taxon>Actinomycetota</taxon>
        <taxon>Actinomycetes</taxon>
        <taxon>Glycomycetales</taxon>
        <taxon>Glycomycetaceae</taxon>
        <taxon>Glycomyces</taxon>
    </lineage>
</organism>
<dbReference type="PROSITE" id="PS51257">
    <property type="entry name" value="PROKAR_LIPOPROTEIN"/>
    <property type="match status" value="1"/>
</dbReference>
<feature type="compositionally biased region" description="Low complexity" evidence="1">
    <location>
        <begin position="33"/>
        <end position="48"/>
    </location>
</feature>
<evidence type="ECO:0000256" key="1">
    <source>
        <dbReference type="SAM" id="MobiDB-lite"/>
    </source>
</evidence>
<keyword evidence="4" id="KW-1185">Reference proteome</keyword>
<name>A0A4S8PGH8_9ACTN</name>
<dbReference type="EMBL" id="STGX01000006">
    <property type="protein sequence ID" value="THV29021.1"/>
    <property type="molecule type" value="Genomic_DNA"/>
</dbReference>
<dbReference type="RefSeq" id="WP_136529515.1">
    <property type="nucleotide sequence ID" value="NZ_STGX01000006.1"/>
</dbReference>
<feature type="signal peptide" evidence="2">
    <location>
        <begin position="1"/>
        <end position="26"/>
    </location>
</feature>
<proteinExistence type="predicted"/>
<feature type="chain" id="PRO_5039676197" evidence="2">
    <location>
        <begin position="27"/>
        <end position="171"/>
    </location>
</feature>
<dbReference type="Proteomes" id="UP000305792">
    <property type="component" value="Unassembled WGS sequence"/>
</dbReference>
<dbReference type="OrthoDB" id="3391342at2"/>